<dbReference type="Ensembl" id="ENSMFAT00000080611.1">
    <property type="protein sequence ID" value="ENSMFAP00000046426.1"/>
    <property type="gene ID" value="ENSMFAG00000049964.1"/>
</dbReference>
<keyword evidence="12" id="KW-1185">Reference proteome</keyword>
<keyword evidence="3 9" id="KW-0812">Transmembrane</keyword>
<keyword evidence="5" id="KW-0297">G-protein coupled receptor</keyword>
<dbReference type="PROSITE" id="PS50262">
    <property type="entry name" value="G_PROTEIN_RECEP_F1_2"/>
    <property type="match status" value="1"/>
</dbReference>
<organism evidence="11 12">
    <name type="scientific">Macaca fascicularis</name>
    <name type="common">Crab-eating macaque</name>
    <name type="synonym">Cynomolgus monkey</name>
    <dbReference type="NCBI Taxonomy" id="9541"/>
    <lineage>
        <taxon>Eukaryota</taxon>
        <taxon>Metazoa</taxon>
        <taxon>Chordata</taxon>
        <taxon>Craniata</taxon>
        <taxon>Vertebrata</taxon>
        <taxon>Euteleostomi</taxon>
        <taxon>Mammalia</taxon>
        <taxon>Eutheria</taxon>
        <taxon>Euarchontoglires</taxon>
        <taxon>Primates</taxon>
        <taxon>Haplorrhini</taxon>
        <taxon>Catarrhini</taxon>
        <taxon>Cercopithecidae</taxon>
        <taxon>Cercopithecinae</taxon>
        <taxon>Macaca</taxon>
    </lineage>
</organism>
<dbReference type="PANTHER" id="PTHR24229">
    <property type="entry name" value="NEUROPEPTIDES RECEPTOR"/>
    <property type="match status" value="1"/>
</dbReference>
<evidence type="ECO:0000256" key="5">
    <source>
        <dbReference type="ARBA" id="ARBA00023040"/>
    </source>
</evidence>
<evidence type="ECO:0000256" key="7">
    <source>
        <dbReference type="ARBA" id="ARBA00023170"/>
    </source>
</evidence>
<dbReference type="PANTHER" id="PTHR24229:SF88">
    <property type="entry name" value="MELANIN-CONCENTRATING HORMONE RECEPTOR 2-RELATED"/>
    <property type="match status" value="1"/>
</dbReference>
<sequence>KLKSNRWSQSPDLVNKIAGSEFVSQLLSTDEKLPSAAWVTLCCPLLLVWTILLIFTYMGSRGQKLHQIRICILTISPSIRLCTMPGLLHSLSLMGIWVFGLPECLLLRSIRKNNTFKCNGIVTIRSVALFLTLGNPKRTQGWFVVKKTMKINILHLAKFIMALHLWVHSSIIRSKDNVQSCFFDLNSEDDFLMFFLVLTITMFNFPLEVILVCSFLFVCVSAKEFDQSKDRCRNPRFPASRTIKMHKMAMVVFFLFILQPGPYLTVSLLELELQELTLAYISGLLISRCVTYATTSITSFLYLIKNGNFKRKLPEVRQRCSNKKIKYAGQNIKPHY</sequence>
<feature type="transmembrane region" description="Helical" evidence="9">
    <location>
        <begin position="192"/>
        <end position="220"/>
    </location>
</feature>
<dbReference type="GO" id="GO:0043005">
    <property type="term" value="C:neuron projection"/>
    <property type="evidence" value="ECO:0007669"/>
    <property type="project" value="TreeGrafter"/>
</dbReference>
<dbReference type="Gene3D" id="1.20.1070.10">
    <property type="entry name" value="Rhodopsin 7-helix transmembrane proteins"/>
    <property type="match status" value="1"/>
</dbReference>
<proteinExistence type="predicted"/>
<feature type="transmembrane region" description="Helical" evidence="9">
    <location>
        <begin position="79"/>
        <end position="102"/>
    </location>
</feature>
<dbReference type="GO" id="GO:0004930">
    <property type="term" value="F:G protein-coupled receptor activity"/>
    <property type="evidence" value="ECO:0007669"/>
    <property type="project" value="UniProtKB-KW"/>
</dbReference>
<dbReference type="PRINTS" id="PR01784">
    <property type="entry name" value="MCH2RECEPTOR"/>
</dbReference>
<name>A0A7N9CB53_MACFA</name>
<dbReference type="GO" id="GO:0007218">
    <property type="term" value="P:neuropeptide signaling pathway"/>
    <property type="evidence" value="ECO:0007669"/>
    <property type="project" value="TreeGrafter"/>
</dbReference>
<accession>A0A7N9CB53</accession>
<evidence type="ECO:0000313" key="12">
    <source>
        <dbReference type="Proteomes" id="UP000233100"/>
    </source>
</evidence>
<dbReference type="GO" id="GO:0005886">
    <property type="term" value="C:plasma membrane"/>
    <property type="evidence" value="ECO:0007669"/>
    <property type="project" value="UniProtKB-SubCell"/>
</dbReference>
<feature type="transmembrane region" description="Helical" evidence="9">
    <location>
        <begin position="36"/>
        <end position="58"/>
    </location>
</feature>
<dbReference type="Pfam" id="PF00001">
    <property type="entry name" value="7tm_1"/>
    <property type="match status" value="1"/>
</dbReference>
<evidence type="ECO:0000313" key="11">
    <source>
        <dbReference type="Ensembl" id="ENSMFAP00000046426.1"/>
    </source>
</evidence>
<evidence type="ECO:0000256" key="4">
    <source>
        <dbReference type="ARBA" id="ARBA00022989"/>
    </source>
</evidence>
<evidence type="ECO:0000256" key="1">
    <source>
        <dbReference type="ARBA" id="ARBA00004651"/>
    </source>
</evidence>
<dbReference type="AlphaFoldDB" id="A0A7N9CB53"/>
<reference evidence="11 12" key="1">
    <citation type="submission" date="2013-03" db="EMBL/GenBank/DDBJ databases">
        <authorList>
            <person name="Warren W."/>
            <person name="Wilson R.K."/>
        </authorList>
    </citation>
    <scope>NUCLEOTIDE SEQUENCE</scope>
</reference>
<evidence type="ECO:0000256" key="2">
    <source>
        <dbReference type="ARBA" id="ARBA00022475"/>
    </source>
</evidence>
<dbReference type="Proteomes" id="UP000233100">
    <property type="component" value="Chromosome 4"/>
</dbReference>
<dbReference type="GO" id="GO:0042923">
    <property type="term" value="F:neuropeptide binding"/>
    <property type="evidence" value="ECO:0007669"/>
    <property type="project" value="TreeGrafter"/>
</dbReference>
<evidence type="ECO:0000256" key="8">
    <source>
        <dbReference type="ARBA" id="ARBA00023224"/>
    </source>
</evidence>
<keyword evidence="8" id="KW-0807">Transducer</keyword>
<feature type="domain" description="G-protein coupled receptors family 1 profile" evidence="10">
    <location>
        <begin position="49"/>
        <end position="302"/>
    </location>
</feature>
<evidence type="ECO:0000256" key="9">
    <source>
        <dbReference type="SAM" id="Phobius"/>
    </source>
</evidence>
<dbReference type="InterPro" id="IPR008362">
    <property type="entry name" value="MCHR2"/>
</dbReference>
<reference evidence="11" key="2">
    <citation type="submission" date="2025-08" db="UniProtKB">
        <authorList>
            <consortium name="Ensembl"/>
        </authorList>
    </citation>
    <scope>IDENTIFICATION</scope>
</reference>
<keyword evidence="6 9" id="KW-0472">Membrane</keyword>
<dbReference type="InterPro" id="IPR000276">
    <property type="entry name" value="GPCR_Rhodpsn"/>
</dbReference>
<evidence type="ECO:0000256" key="6">
    <source>
        <dbReference type="ARBA" id="ARBA00023136"/>
    </source>
</evidence>
<feature type="transmembrane region" description="Helical" evidence="9">
    <location>
        <begin position="278"/>
        <end position="304"/>
    </location>
</feature>
<feature type="transmembrane region" description="Helical" evidence="9">
    <location>
        <begin position="248"/>
        <end position="266"/>
    </location>
</feature>
<dbReference type="SUPFAM" id="SSF81321">
    <property type="entry name" value="Family A G protein-coupled receptor-like"/>
    <property type="match status" value="1"/>
</dbReference>
<keyword evidence="2" id="KW-1003">Cell membrane</keyword>
<feature type="transmembrane region" description="Helical" evidence="9">
    <location>
        <begin position="153"/>
        <end position="172"/>
    </location>
</feature>
<evidence type="ECO:0000259" key="10">
    <source>
        <dbReference type="PROSITE" id="PS50262"/>
    </source>
</evidence>
<protein>
    <recommendedName>
        <fullName evidence="10">G-protein coupled receptors family 1 profile domain-containing protein</fullName>
    </recommendedName>
</protein>
<evidence type="ECO:0000256" key="3">
    <source>
        <dbReference type="ARBA" id="ARBA00022692"/>
    </source>
</evidence>
<comment type="subcellular location">
    <subcellularLocation>
        <location evidence="1">Cell membrane</location>
        <topology evidence="1">Multi-pass membrane protein</topology>
    </subcellularLocation>
</comment>
<keyword evidence="7" id="KW-0675">Receptor</keyword>
<reference evidence="11" key="3">
    <citation type="submission" date="2025-09" db="UniProtKB">
        <authorList>
            <consortium name="Ensembl"/>
        </authorList>
    </citation>
    <scope>IDENTIFICATION</scope>
</reference>
<dbReference type="InterPro" id="IPR017452">
    <property type="entry name" value="GPCR_Rhodpsn_7TM"/>
</dbReference>
<keyword evidence="4 9" id="KW-1133">Transmembrane helix</keyword>